<dbReference type="AlphaFoldDB" id="A0A6A5THA8"/>
<protein>
    <submittedName>
        <fullName evidence="2">Uncharacterized protein</fullName>
    </submittedName>
</protein>
<name>A0A6A5THA8_9PLEO</name>
<keyword evidence="1" id="KW-1133">Transmembrane helix</keyword>
<sequence>MLPGGTTSRASCGLPILFFFTALAFSFPTLVSVRRSKFKTPSSGSKSKDCARANPGWRFFCILLLVRFGSWDFFLLLPKLKDILLRNVCNQSRNFHLDWVDDVDDADEEEQFDA</sequence>
<organism evidence="2 3">
    <name type="scientific">Byssothecium circinans</name>
    <dbReference type="NCBI Taxonomy" id="147558"/>
    <lineage>
        <taxon>Eukaryota</taxon>
        <taxon>Fungi</taxon>
        <taxon>Dikarya</taxon>
        <taxon>Ascomycota</taxon>
        <taxon>Pezizomycotina</taxon>
        <taxon>Dothideomycetes</taxon>
        <taxon>Pleosporomycetidae</taxon>
        <taxon>Pleosporales</taxon>
        <taxon>Massarineae</taxon>
        <taxon>Massarinaceae</taxon>
        <taxon>Byssothecium</taxon>
    </lineage>
</organism>
<accession>A0A6A5THA8</accession>
<evidence type="ECO:0000313" key="2">
    <source>
        <dbReference type="EMBL" id="KAF1951991.1"/>
    </source>
</evidence>
<keyword evidence="3" id="KW-1185">Reference proteome</keyword>
<gene>
    <name evidence="2" type="ORF">CC80DRAFT_495628</name>
</gene>
<reference evidence="2" key="1">
    <citation type="journal article" date="2020" name="Stud. Mycol.">
        <title>101 Dothideomycetes genomes: a test case for predicting lifestyles and emergence of pathogens.</title>
        <authorList>
            <person name="Haridas S."/>
            <person name="Albert R."/>
            <person name="Binder M."/>
            <person name="Bloem J."/>
            <person name="Labutti K."/>
            <person name="Salamov A."/>
            <person name="Andreopoulos B."/>
            <person name="Baker S."/>
            <person name="Barry K."/>
            <person name="Bills G."/>
            <person name="Bluhm B."/>
            <person name="Cannon C."/>
            <person name="Castanera R."/>
            <person name="Culley D."/>
            <person name="Daum C."/>
            <person name="Ezra D."/>
            <person name="Gonzalez J."/>
            <person name="Henrissat B."/>
            <person name="Kuo A."/>
            <person name="Liang C."/>
            <person name="Lipzen A."/>
            <person name="Lutzoni F."/>
            <person name="Magnuson J."/>
            <person name="Mondo S."/>
            <person name="Nolan M."/>
            <person name="Ohm R."/>
            <person name="Pangilinan J."/>
            <person name="Park H.-J."/>
            <person name="Ramirez L."/>
            <person name="Alfaro M."/>
            <person name="Sun H."/>
            <person name="Tritt A."/>
            <person name="Yoshinaga Y."/>
            <person name="Zwiers L.-H."/>
            <person name="Turgeon B."/>
            <person name="Goodwin S."/>
            <person name="Spatafora J."/>
            <person name="Crous P."/>
            <person name="Grigoriev I."/>
        </authorList>
    </citation>
    <scope>NUCLEOTIDE SEQUENCE</scope>
    <source>
        <strain evidence="2">CBS 675.92</strain>
    </source>
</reference>
<evidence type="ECO:0000313" key="3">
    <source>
        <dbReference type="Proteomes" id="UP000800035"/>
    </source>
</evidence>
<keyword evidence="1" id="KW-0472">Membrane</keyword>
<dbReference type="Proteomes" id="UP000800035">
    <property type="component" value="Unassembled WGS sequence"/>
</dbReference>
<dbReference type="EMBL" id="ML977013">
    <property type="protein sequence ID" value="KAF1951991.1"/>
    <property type="molecule type" value="Genomic_DNA"/>
</dbReference>
<evidence type="ECO:0000256" key="1">
    <source>
        <dbReference type="SAM" id="Phobius"/>
    </source>
</evidence>
<keyword evidence="1" id="KW-0812">Transmembrane</keyword>
<feature type="transmembrane region" description="Helical" evidence="1">
    <location>
        <begin position="57"/>
        <end position="77"/>
    </location>
</feature>
<proteinExistence type="predicted"/>